<keyword evidence="2 5" id="KW-0963">Cytoplasm</keyword>
<dbReference type="NCBIfam" id="NF001988">
    <property type="entry name" value="PRK00783.1"/>
    <property type="match status" value="1"/>
</dbReference>
<keyword evidence="3 5" id="KW-0804">Transcription</keyword>
<feature type="binding site" evidence="5">
    <location>
        <position position="221"/>
    </location>
    <ligand>
        <name>[3Fe-4S] cluster</name>
        <dbReference type="ChEBI" id="CHEBI:21137"/>
    </ligand>
</feature>
<dbReference type="GO" id="GO:0003899">
    <property type="term" value="F:DNA-directed RNA polymerase activity"/>
    <property type="evidence" value="ECO:0007669"/>
    <property type="project" value="UniProtKB-UniRule"/>
</dbReference>
<dbReference type="PANTHER" id="PTHR11800">
    <property type="entry name" value="DNA-DIRECTED RNA POLYMERASE"/>
    <property type="match status" value="1"/>
</dbReference>
<dbReference type="GO" id="GO:0000428">
    <property type="term" value="C:DNA-directed RNA polymerase complex"/>
    <property type="evidence" value="ECO:0007669"/>
    <property type="project" value="UniProtKB-KW"/>
</dbReference>
<keyword evidence="1 5" id="KW-0240">DNA-directed RNA polymerase</keyword>
<keyword evidence="5" id="KW-0411">Iron-sulfur</keyword>
<keyword evidence="5" id="KW-0003">3Fe-4S</keyword>
<comment type="catalytic activity">
    <reaction evidence="5">
        <text>RNA(n) + a ribonucleoside 5'-triphosphate = RNA(n+1) + diphosphate</text>
        <dbReference type="Rhea" id="RHEA:21248"/>
        <dbReference type="Rhea" id="RHEA-COMP:14527"/>
        <dbReference type="Rhea" id="RHEA-COMP:17342"/>
        <dbReference type="ChEBI" id="CHEBI:33019"/>
        <dbReference type="ChEBI" id="CHEBI:61557"/>
        <dbReference type="ChEBI" id="CHEBI:140395"/>
        <dbReference type="EC" id="2.7.7.6"/>
    </reaction>
</comment>
<comment type="subcellular location">
    <subcellularLocation>
        <location evidence="5">Cytoplasm</location>
    </subcellularLocation>
</comment>
<dbReference type="EMBL" id="JAHEAC010000041">
    <property type="protein sequence ID" value="MBX8644147.1"/>
    <property type="molecule type" value="Genomic_DNA"/>
</dbReference>
<dbReference type="InterPro" id="IPR050518">
    <property type="entry name" value="Rpo3/RPB3_RNA_Pol_subunit"/>
</dbReference>
<protein>
    <recommendedName>
        <fullName evidence="5">DNA-directed RNA polymerase subunit Rpo3</fullName>
        <ecNumber evidence="5">2.7.7.6</ecNumber>
    </recommendedName>
    <alternativeName>
        <fullName evidence="5">DNA-directed RNA polymerase subunit D</fullName>
    </alternativeName>
</protein>
<dbReference type="GO" id="GO:0051538">
    <property type="term" value="F:3 iron, 4 sulfur cluster binding"/>
    <property type="evidence" value="ECO:0007669"/>
    <property type="project" value="UniProtKB-KW"/>
</dbReference>
<dbReference type="Pfam" id="PF01193">
    <property type="entry name" value="RNA_pol_L"/>
    <property type="match status" value="1"/>
</dbReference>
<dbReference type="SUPFAM" id="SSF55257">
    <property type="entry name" value="RBP11-like subunits of RNA polymerase"/>
    <property type="match status" value="1"/>
</dbReference>
<dbReference type="Pfam" id="PF01000">
    <property type="entry name" value="RNA_pol_A_bac"/>
    <property type="match status" value="1"/>
</dbReference>
<comment type="similarity">
    <text evidence="4 5">Belongs to the archaeal Rpo3/eukaryotic RPB3 RNA polymerase subunit family.</text>
</comment>
<dbReference type="GO" id="GO:0003677">
    <property type="term" value="F:DNA binding"/>
    <property type="evidence" value="ECO:0007669"/>
    <property type="project" value="UniProtKB-UniRule"/>
</dbReference>
<dbReference type="InterPro" id="IPR036643">
    <property type="entry name" value="RNApol_insert_sf"/>
</dbReference>
<dbReference type="InterPro" id="IPR011263">
    <property type="entry name" value="DNA-dir_RNA_pol_RpoA/D/Rpb3"/>
</dbReference>
<evidence type="ECO:0000256" key="1">
    <source>
        <dbReference type="ARBA" id="ARBA00022478"/>
    </source>
</evidence>
<dbReference type="Proteomes" id="UP000716004">
    <property type="component" value="Unassembled WGS sequence"/>
</dbReference>
<dbReference type="GO" id="GO:0005737">
    <property type="term" value="C:cytoplasm"/>
    <property type="evidence" value="ECO:0007669"/>
    <property type="project" value="UniProtKB-SubCell"/>
</dbReference>
<dbReference type="Gene3D" id="2.170.120.12">
    <property type="entry name" value="DNA-directed RNA polymerase, insert domain"/>
    <property type="match status" value="1"/>
</dbReference>
<comment type="cofactor">
    <cofactor evidence="5">
        <name>[3Fe-4S] cluster</name>
        <dbReference type="ChEBI" id="CHEBI:21137"/>
    </cofactor>
    <text evidence="5">Binds 1 [3Fe-4S] cluster.</text>
</comment>
<feature type="domain" description="4Fe-4S ferredoxin-type" evidence="6">
    <location>
        <begin position="205"/>
        <end position="235"/>
    </location>
</feature>
<evidence type="ECO:0000313" key="8">
    <source>
        <dbReference type="EMBL" id="MBX8644147.1"/>
    </source>
</evidence>
<dbReference type="GO" id="GO:0046983">
    <property type="term" value="F:protein dimerization activity"/>
    <property type="evidence" value="ECO:0007669"/>
    <property type="project" value="InterPro"/>
</dbReference>
<keyword evidence="5 8" id="KW-0548">Nucleotidyltransferase</keyword>
<evidence type="ECO:0000313" key="7">
    <source>
        <dbReference type="EMBL" id="MBX8631153.1"/>
    </source>
</evidence>
<evidence type="ECO:0000259" key="6">
    <source>
        <dbReference type="PROSITE" id="PS51379"/>
    </source>
</evidence>
<feature type="binding site" evidence="5">
    <location>
        <position position="215"/>
    </location>
    <ligand>
        <name>[3Fe-4S] cluster</name>
        <dbReference type="ChEBI" id="CHEBI:21137"/>
    </ligand>
</feature>
<comment type="subunit">
    <text evidence="5">Part of the RNA polymerase complex.</text>
</comment>
<evidence type="ECO:0000256" key="3">
    <source>
        <dbReference type="ARBA" id="ARBA00023163"/>
    </source>
</evidence>
<gene>
    <name evidence="5" type="primary">rpo3</name>
    <name evidence="5" type="synonym">rpoD</name>
    <name evidence="7" type="ORF">J9259_01325</name>
    <name evidence="8" type="ORF">KIY12_05420</name>
</gene>
<feature type="binding site" evidence="5">
    <location>
        <position position="218"/>
    </location>
    <ligand>
        <name>[3Fe-4S] cluster</name>
        <dbReference type="ChEBI" id="CHEBI:21137"/>
    </ligand>
</feature>
<evidence type="ECO:0000256" key="4">
    <source>
        <dbReference type="ARBA" id="ARBA00025804"/>
    </source>
</evidence>
<evidence type="ECO:0000256" key="5">
    <source>
        <dbReference type="HAMAP-Rule" id="MF_00320"/>
    </source>
</evidence>
<dbReference type="SMART" id="SM00662">
    <property type="entry name" value="RPOLD"/>
    <property type="match status" value="1"/>
</dbReference>
<keyword evidence="5 8" id="KW-0808">Transferase</keyword>
<organism evidence="8 9">
    <name type="scientific">Candidatus Sysuiplasma superficiale</name>
    <dbReference type="NCBI Taxonomy" id="2823368"/>
    <lineage>
        <taxon>Archaea</taxon>
        <taxon>Methanobacteriati</taxon>
        <taxon>Thermoplasmatota</taxon>
        <taxon>Thermoplasmata</taxon>
        <taxon>Candidatus Sysuiplasmatales</taxon>
        <taxon>Candidatus Sysuiplasmataceae</taxon>
        <taxon>Candidatus Sysuiplasma</taxon>
    </lineage>
</organism>
<reference evidence="8" key="1">
    <citation type="submission" date="2021-05" db="EMBL/GenBank/DDBJ databases">
        <title>Genomic insights into ecological role and evolution of a novel Thermoplasmata order Candidatus Sysuiplasmatales.</title>
        <authorList>
            <person name="Yuan Y."/>
        </authorList>
    </citation>
    <scope>NUCLEOTIDE SEQUENCE</scope>
    <source>
        <strain evidence="8">TUT19-bin139</strain>
        <strain evidence="7">YP2-bin.285</strain>
    </source>
</reference>
<evidence type="ECO:0000313" key="9">
    <source>
        <dbReference type="Proteomes" id="UP000750197"/>
    </source>
</evidence>
<dbReference type="HAMAP" id="MF_00320">
    <property type="entry name" value="RNApol_arch_Rpo3"/>
    <property type="match status" value="1"/>
</dbReference>
<dbReference type="Proteomes" id="UP000750197">
    <property type="component" value="Unassembled WGS sequence"/>
</dbReference>
<dbReference type="AlphaFoldDB" id="A0A8J7YU49"/>
<dbReference type="InterPro" id="IPR011262">
    <property type="entry name" value="DNA-dir_RNA_pol_insert"/>
</dbReference>
<dbReference type="SUPFAM" id="SSF56553">
    <property type="entry name" value="Insert subdomain of RNA polymerase alpha subunit"/>
    <property type="match status" value="1"/>
</dbReference>
<name>A0A8J7YU49_9ARCH</name>
<dbReference type="EC" id="2.7.7.6" evidence="5"/>
<dbReference type="GO" id="GO:0006351">
    <property type="term" value="P:DNA-templated transcription"/>
    <property type="evidence" value="ECO:0007669"/>
    <property type="project" value="UniProtKB-UniRule"/>
</dbReference>
<sequence length="276" mass="30789">MDIEFRDVKDSYIRFVVSEANPQKINAIRRTLVSDVPKMSVNSVEFHLGPIMGEDGTEYESVTPLFDEIIAHRLGLVPLPTYLDEFNFRNECTCKGEGCPNCTVMYSLNKKGPCTVYSGDLEPLGSEKYRVKDEFIPIVKLGPKQAVLVYATAELGRGKQHAKFQAVQAPGYRYYPSVRFNYEKLDVEKFDTGCCPEGILEKRDSRIVVTDIEKCTLCKACVDAAPRGAVEVTGDETKFVMQFETDGSLTASQALIKSLEILEKGSSDLLEKLKAL</sequence>
<comment type="function">
    <text evidence="5">DNA-dependent RNA polymerase (RNAP) catalyzes the transcription of DNA into RNA using the four ribonucleoside triphosphates as substrates.</text>
</comment>
<comment type="caution">
    <text evidence="8">The sequence shown here is derived from an EMBL/GenBank/DDBJ whole genome shotgun (WGS) entry which is preliminary data.</text>
</comment>
<dbReference type="PROSITE" id="PS51379">
    <property type="entry name" value="4FE4S_FER_2"/>
    <property type="match status" value="1"/>
</dbReference>
<dbReference type="Gene3D" id="3.30.70.3110">
    <property type="match status" value="1"/>
</dbReference>
<evidence type="ECO:0000256" key="2">
    <source>
        <dbReference type="ARBA" id="ARBA00022490"/>
    </source>
</evidence>
<accession>A0A8J7YU49</accession>
<dbReference type="InterPro" id="IPR017896">
    <property type="entry name" value="4Fe4S_Fe-S-bd"/>
</dbReference>
<dbReference type="PANTHER" id="PTHR11800:SF2">
    <property type="entry name" value="DNA-DIRECTED RNA POLYMERASE II SUBUNIT RPB3"/>
    <property type="match status" value="1"/>
</dbReference>
<keyword evidence="5" id="KW-0479">Metal-binding</keyword>
<dbReference type="InterPro" id="IPR036603">
    <property type="entry name" value="RBP11-like"/>
</dbReference>
<dbReference type="InterPro" id="IPR022842">
    <property type="entry name" value="RNAP_Rpo3/Rpb3/RPAC1"/>
</dbReference>
<keyword evidence="5" id="KW-0408">Iron</keyword>
<dbReference type="EMBL" id="JAGVSJ010000002">
    <property type="protein sequence ID" value="MBX8631153.1"/>
    <property type="molecule type" value="Genomic_DNA"/>
</dbReference>
<proteinExistence type="inferred from homology"/>
<dbReference type="Gene3D" id="3.30.1360.10">
    <property type="entry name" value="RNA polymerase, RBP11-like subunit"/>
    <property type="match status" value="1"/>
</dbReference>
<dbReference type="GO" id="GO:0046872">
    <property type="term" value="F:metal ion binding"/>
    <property type="evidence" value="ECO:0007669"/>
    <property type="project" value="UniProtKB-KW"/>
</dbReference>